<dbReference type="GO" id="GO:0097191">
    <property type="term" value="P:extrinsic apoptotic signaling pathway"/>
    <property type="evidence" value="ECO:0007669"/>
    <property type="project" value="TreeGrafter"/>
</dbReference>
<dbReference type="CTD" id="10572"/>
<evidence type="ECO:0000256" key="1">
    <source>
        <dbReference type="SAM" id="MobiDB-lite"/>
    </source>
</evidence>
<dbReference type="PANTHER" id="PTHR14365:SF1">
    <property type="entry name" value="APOPTOSIS REGULATORY PROTEIN SIVA"/>
    <property type="match status" value="1"/>
</dbReference>
<dbReference type="AlphaFoldDB" id="A0AAJ7X4F6"/>
<dbReference type="Pfam" id="PF05458">
    <property type="entry name" value="Siva"/>
    <property type="match status" value="1"/>
</dbReference>
<dbReference type="RefSeq" id="XP_032820702.1">
    <property type="nucleotide sequence ID" value="XM_032964811.1"/>
</dbReference>
<dbReference type="PANTHER" id="PTHR14365">
    <property type="entry name" value="APOPTOSIS REGULATORY PROTEIN SIVA"/>
    <property type="match status" value="1"/>
</dbReference>
<protein>
    <submittedName>
        <fullName evidence="3">Apoptosis regulatory protein Siva</fullName>
    </submittedName>
</protein>
<dbReference type="InterPro" id="IPR022773">
    <property type="entry name" value="Siva"/>
</dbReference>
<feature type="region of interest" description="Disordered" evidence="1">
    <location>
        <begin position="50"/>
        <end position="96"/>
    </location>
</feature>
<dbReference type="GeneID" id="116948289"/>
<dbReference type="KEGG" id="pmrn:116948289"/>
<dbReference type="GO" id="GO:0005175">
    <property type="term" value="F:CD27 receptor binding"/>
    <property type="evidence" value="ECO:0007669"/>
    <property type="project" value="TreeGrafter"/>
</dbReference>
<evidence type="ECO:0000313" key="3">
    <source>
        <dbReference type="RefSeq" id="XP_032820702.1"/>
    </source>
</evidence>
<name>A0AAJ7X4F6_PETMA</name>
<gene>
    <name evidence="3" type="primary">SIVA1</name>
</gene>
<reference evidence="3" key="1">
    <citation type="submission" date="2025-08" db="UniProtKB">
        <authorList>
            <consortium name="RefSeq"/>
        </authorList>
    </citation>
    <scope>IDENTIFICATION</scope>
    <source>
        <tissue evidence="3">Sperm</tissue>
    </source>
</reference>
<organism evidence="2 3">
    <name type="scientific">Petromyzon marinus</name>
    <name type="common">Sea lamprey</name>
    <dbReference type="NCBI Taxonomy" id="7757"/>
    <lineage>
        <taxon>Eukaryota</taxon>
        <taxon>Metazoa</taxon>
        <taxon>Chordata</taxon>
        <taxon>Craniata</taxon>
        <taxon>Vertebrata</taxon>
        <taxon>Cyclostomata</taxon>
        <taxon>Hyperoartia</taxon>
        <taxon>Petromyzontiformes</taxon>
        <taxon>Petromyzontidae</taxon>
        <taxon>Petromyzon</taxon>
    </lineage>
</organism>
<sequence length="179" mass="19454">MPKRPNPFGDCAPLQWKTHVSQKQLNEGAQSRQRMQAVYERTRSLLFAGAQAASADPRLPSAGVPASPRENGQCAPPDENPRGATMPPGDPATRGQMYLGSRGQLLLKPPADAQMTSTHLVCSTCTRTDGAHGRCSRCDRRVCRDCSQLCIGCASTFCTVCSTADYNNHCDVFCFDCRQ</sequence>
<accession>A0AAJ7X4F6</accession>
<dbReference type="Proteomes" id="UP001318040">
    <property type="component" value="Chromosome 33"/>
</dbReference>
<evidence type="ECO:0000313" key="2">
    <source>
        <dbReference type="Proteomes" id="UP001318040"/>
    </source>
</evidence>
<proteinExistence type="predicted"/>
<keyword evidence="2" id="KW-1185">Reference proteome</keyword>